<dbReference type="Proteomes" id="UP000003042">
    <property type="component" value="Unassembled WGS sequence"/>
</dbReference>
<organism evidence="1 2">
    <name type="scientific">Escherichia albertii (strain TW07627)</name>
    <dbReference type="NCBI Taxonomy" id="502347"/>
    <lineage>
        <taxon>Bacteria</taxon>
        <taxon>Pseudomonadati</taxon>
        <taxon>Pseudomonadota</taxon>
        <taxon>Gammaproteobacteria</taxon>
        <taxon>Enterobacterales</taxon>
        <taxon>Enterobacteriaceae</taxon>
        <taxon>Escherichia</taxon>
    </lineage>
</organism>
<gene>
    <name evidence="1" type="ORF">ESCAB7627_2742</name>
</gene>
<accession>A0ABC9NLS9</accession>
<reference evidence="1 2" key="1">
    <citation type="submission" date="2008-02" db="EMBL/GenBank/DDBJ databases">
        <title>Annotation of Escherichia albertii TW07627.</title>
        <authorList>
            <person name="Sutton G."/>
            <person name="Whittam T.S."/>
            <person name="Sebastian Y."/>
        </authorList>
    </citation>
    <scope>NUCLEOTIDE SEQUENCE [LARGE SCALE GENOMIC DNA]</scope>
    <source>
        <strain evidence="1 2">TW07627</strain>
    </source>
</reference>
<proteinExistence type="predicted"/>
<dbReference type="EMBL" id="ABKX01000007">
    <property type="protein sequence ID" value="EDS91191.1"/>
    <property type="molecule type" value="Genomic_DNA"/>
</dbReference>
<comment type="caution">
    <text evidence="1">The sequence shown here is derived from an EMBL/GenBank/DDBJ whole genome shotgun (WGS) entry which is preliminary data.</text>
</comment>
<evidence type="ECO:0000313" key="2">
    <source>
        <dbReference type="Proteomes" id="UP000003042"/>
    </source>
</evidence>
<name>A0ABC9NLS9_ESCAT</name>
<sequence>MVEILSLKHTLLFHKENCPVLIGRNGRILLRKKKYLADLSMLIPEISLVQKVF</sequence>
<dbReference type="AlphaFoldDB" id="A0ABC9NLS9"/>
<evidence type="ECO:0008006" key="3">
    <source>
        <dbReference type="Google" id="ProtNLM"/>
    </source>
</evidence>
<evidence type="ECO:0000313" key="1">
    <source>
        <dbReference type="EMBL" id="EDS91191.1"/>
    </source>
</evidence>
<protein>
    <recommendedName>
        <fullName evidence="3">AraC family transcriptional regulator</fullName>
    </recommendedName>
</protein>